<keyword evidence="1" id="KW-0812">Transmembrane</keyword>
<dbReference type="Gene3D" id="3.60.10.10">
    <property type="entry name" value="Endonuclease/exonuclease/phosphatase"/>
    <property type="match status" value="1"/>
</dbReference>
<organism evidence="3 4">
    <name type="scientific">Glutamicibacter uratoxydans</name>
    <name type="common">Arthrobacter uratoxydans</name>
    <dbReference type="NCBI Taxonomy" id="43667"/>
    <lineage>
        <taxon>Bacteria</taxon>
        <taxon>Bacillati</taxon>
        <taxon>Actinomycetota</taxon>
        <taxon>Actinomycetes</taxon>
        <taxon>Micrococcales</taxon>
        <taxon>Micrococcaceae</taxon>
        <taxon>Glutamicibacter</taxon>
    </lineage>
</organism>
<protein>
    <recommendedName>
        <fullName evidence="2">Endonuclease/exonuclease/phosphatase domain-containing protein</fullName>
    </recommendedName>
</protein>
<proteinExistence type="predicted"/>
<dbReference type="EMBL" id="BJNY01000007">
    <property type="protein sequence ID" value="GED05800.1"/>
    <property type="molecule type" value="Genomic_DNA"/>
</dbReference>
<keyword evidence="1" id="KW-0472">Membrane</keyword>
<evidence type="ECO:0000313" key="4">
    <source>
        <dbReference type="Proteomes" id="UP000316612"/>
    </source>
</evidence>
<feature type="domain" description="Endonuclease/exonuclease/phosphatase" evidence="2">
    <location>
        <begin position="89"/>
        <end position="271"/>
    </location>
</feature>
<keyword evidence="4" id="KW-1185">Reference proteome</keyword>
<keyword evidence="1" id="KW-1133">Transmembrane helix</keyword>
<dbReference type="RefSeq" id="WP_170184120.1">
    <property type="nucleotide sequence ID" value="NZ_BAAAJL010000003.1"/>
</dbReference>
<evidence type="ECO:0000256" key="1">
    <source>
        <dbReference type="SAM" id="Phobius"/>
    </source>
</evidence>
<accession>A0A4Y4DQJ2</accession>
<evidence type="ECO:0000313" key="3">
    <source>
        <dbReference type="EMBL" id="GED05800.1"/>
    </source>
</evidence>
<dbReference type="AlphaFoldDB" id="A0A4Y4DQJ2"/>
<dbReference type="InterPro" id="IPR005135">
    <property type="entry name" value="Endo/exonuclease/phosphatase"/>
</dbReference>
<dbReference type="InterPro" id="IPR036691">
    <property type="entry name" value="Endo/exonu/phosph_ase_sf"/>
</dbReference>
<reference evidence="3 4" key="1">
    <citation type="submission" date="2019-06" db="EMBL/GenBank/DDBJ databases">
        <title>Whole genome shotgun sequence of Glutamicibacter uratoxydans NBRC 15515.</title>
        <authorList>
            <person name="Hosoyama A."/>
            <person name="Uohara A."/>
            <person name="Ohji S."/>
            <person name="Ichikawa N."/>
        </authorList>
    </citation>
    <scope>NUCLEOTIDE SEQUENCE [LARGE SCALE GENOMIC DNA]</scope>
    <source>
        <strain evidence="3 4">NBRC 15515</strain>
    </source>
</reference>
<comment type="caution">
    <text evidence="3">The sequence shown here is derived from an EMBL/GenBank/DDBJ whole genome shotgun (WGS) entry which is preliminary data.</text>
</comment>
<gene>
    <name evidence="3" type="ORF">AUR04nite_13320</name>
</gene>
<evidence type="ECO:0000259" key="2">
    <source>
        <dbReference type="Pfam" id="PF03372"/>
    </source>
</evidence>
<sequence>MAFHQLIPDVAGLGLVIDNLAPWLGLGLALLLILAIGSGGRGTFITLLVPALVWGVLFGPAALPAKAVDSPEALHVATQNVHQDAVQSAKTLADSGADVITLQELGSGQIEQVTKALKKSHPHFYSVSTVGVWSKYPLSNPQPLDLGLGWNRALRIDIATTAGPVRFYSVHAASARPMAHGERDTMLEALGSYLANDGSARIIAAGDFNASNTDRHFAPVARQLDQVPYTGWGLPMTWPRTPFPMLSIDNVLTRGAGEASMERIAAGDSDHYALRASVLLAGG</sequence>
<dbReference type="SUPFAM" id="SSF56219">
    <property type="entry name" value="DNase I-like"/>
    <property type="match status" value="1"/>
</dbReference>
<feature type="transmembrane region" description="Helical" evidence="1">
    <location>
        <begin position="20"/>
        <end position="37"/>
    </location>
</feature>
<feature type="transmembrane region" description="Helical" evidence="1">
    <location>
        <begin position="44"/>
        <end position="63"/>
    </location>
</feature>
<dbReference type="Proteomes" id="UP000316612">
    <property type="component" value="Unassembled WGS sequence"/>
</dbReference>
<dbReference type="Pfam" id="PF03372">
    <property type="entry name" value="Exo_endo_phos"/>
    <property type="match status" value="1"/>
</dbReference>
<name>A0A4Y4DQJ2_GLUUR</name>
<dbReference type="GO" id="GO:0003824">
    <property type="term" value="F:catalytic activity"/>
    <property type="evidence" value="ECO:0007669"/>
    <property type="project" value="InterPro"/>
</dbReference>